<feature type="domain" description="Strictosidine synthase conserved region" evidence="6">
    <location>
        <begin position="166"/>
        <end position="216"/>
    </location>
</feature>
<evidence type="ECO:0000313" key="8">
    <source>
        <dbReference type="Proteomes" id="UP000298416"/>
    </source>
</evidence>
<name>A0A8X8YZI4_SALSN</name>
<evidence type="ECO:0000256" key="2">
    <source>
        <dbReference type="ARBA" id="ARBA00009191"/>
    </source>
</evidence>
<dbReference type="PANTHER" id="PTHR10426:SF88">
    <property type="entry name" value="ADIPOCYTE PLASMA MEMBRANE-ASSOCIATED PROTEIN HEMOMUCIN-RELATED"/>
    <property type="match status" value="1"/>
</dbReference>
<evidence type="ECO:0000256" key="5">
    <source>
        <dbReference type="ARBA" id="ARBA00023180"/>
    </source>
</evidence>
<evidence type="ECO:0000256" key="4">
    <source>
        <dbReference type="ARBA" id="ARBA00022554"/>
    </source>
</evidence>
<dbReference type="GO" id="GO:0016787">
    <property type="term" value="F:hydrolase activity"/>
    <property type="evidence" value="ECO:0007669"/>
    <property type="project" value="TreeGrafter"/>
</dbReference>
<organism evidence="7">
    <name type="scientific">Salvia splendens</name>
    <name type="common">Scarlet sage</name>
    <dbReference type="NCBI Taxonomy" id="180675"/>
    <lineage>
        <taxon>Eukaryota</taxon>
        <taxon>Viridiplantae</taxon>
        <taxon>Streptophyta</taxon>
        <taxon>Embryophyta</taxon>
        <taxon>Tracheophyta</taxon>
        <taxon>Spermatophyta</taxon>
        <taxon>Magnoliopsida</taxon>
        <taxon>eudicotyledons</taxon>
        <taxon>Gunneridae</taxon>
        <taxon>Pentapetalae</taxon>
        <taxon>asterids</taxon>
        <taxon>lamiids</taxon>
        <taxon>Lamiales</taxon>
        <taxon>Lamiaceae</taxon>
        <taxon>Nepetoideae</taxon>
        <taxon>Mentheae</taxon>
        <taxon>Salviinae</taxon>
        <taxon>Salvia</taxon>
        <taxon>Salvia subgen. Calosphace</taxon>
        <taxon>core Calosphace</taxon>
    </lineage>
</organism>
<dbReference type="SUPFAM" id="SSF63829">
    <property type="entry name" value="Calcium-dependent phosphotriesterase"/>
    <property type="match status" value="1"/>
</dbReference>
<gene>
    <name evidence="7" type="ORF">SASPL_154725</name>
</gene>
<dbReference type="InterPro" id="IPR011042">
    <property type="entry name" value="6-blade_b-propeller_TolB-like"/>
</dbReference>
<dbReference type="Proteomes" id="UP000298416">
    <property type="component" value="Unassembled WGS sequence"/>
</dbReference>
<reference evidence="7" key="1">
    <citation type="submission" date="2018-01" db="EMBL/GenBank/DDBJ databases">
        <authorList>
            <person name="Mao J.F."/>
        </authorList>
    </citation>
    <scope>NUCLEOTIDE SEQUENCE</scope>
    <source>
        <strain evidence="7">Huo1</strain>
        <tissue evidence="7">Leaf</tissue>
    </source>
</reference>
<proteinExistence type="inferred from homology"/>
<protein>
    <recommendedName>
        <fullName evidence="6">Strictosidine synthase conserved region domain-containing protein</fullName>
    </recommendedName>
</protein>
<dbReference type="EMBL" id="PNBA02000022">
    <property type="protein sequence ID" value="KAG6385844.1"/>
    <property type="molecule type" value="Genomic_DNA"/>
</dbReference>
<keyword evidence="8" id="KW-1185">Reference proteome</keyword>
<dbReference type="Gene3D" id="2.120.10.30">
    <property type="entry name" value="TolB, C-terminal domain"/>
    <property type="match status" value="1"/>
</dbReference>
<reference evidence="7" key="2">
    <citation type="submission" date="2020-08" db="EMBL/GenBank/DDBJ databases">
        <title>Plant Genome Project.</title>
        <authorList>
            <person name="Zhang R.-G."/>
        </authorList>
    </citation>
    <scope>NUCLEOTIDE SEQUENCE</scope>
    <source>
        <strain evidence="7">Huo1</strain>
        <tissue evidence="7">Leaf</tissue>
    </source>
</reference>
<evidence type="ECO:0000259" key="6">
    <source>
        <dbReference type="Pfam" id="PF03088"/>
    </source>
</evidence>
<comment type="similarity">
    <text evidence="2">Belongs to the strictosidine synthase family.</text>
</comment>
<comment type="subcellular location">
    <subcellularLocation>
        <location evidence="1">Vacuole</location>
    </subcellularLocation>
</comment>
<comment type="caution">
    <text evidence="7">The sequence shown here is derived from an EMBL/GenBank/DDBJ whole genome shotgun (WGS) entry which is preliminary data.</text>
</comment>
<sequence>MPAPSFSRAAVPATAEFSPVLSARCHRRTATALSSRFCSHTGCQRRYSLNRHLPLSSLVVAGKTQHHCRQCRDAAGAATNSLRQTALDLPRCRFEAIFIAVVAAANTESAPCCFRLSSLHSPSPSDNRFGEIDFMNWCEGATKHKQRWCNKVLTDEAEGLKFKLTDAVDIGPDGTLYFTDASSKYSIEHAFLDMMDGRPHGRFLSYDPSTKQTTVL</sequence>
<evidence type="ECO:0000313" key="7">
    <source>
        <dbReference type="EMBL" id="KAG6385844.1"/>
    </source>
</evidence>
<dbReference type="InterPro" id="IPR018119">
    <property type="entry name" value="Strictosidine_synth_cons-reg"/>
</dbReference>
<accession>A0A8X8YZI4</accession>
<evidence type="ECO:0000256" key="3">
    <source>
        <dbReference type="ARBA" id="ARBA00022553"/>
    </source>
</evidence>
<keyword evidence="4" id="KW-0926">Vacuole</keyword>
<dbReference type="AlphaFoldDB" id="A0A8X8YZI4"/>
<keyword evidence="5" id="KW-0325">Glycoprotein</keyword>
<dbReference type="GO" id="GO:0005773">
    <property type="term" value="C:vacuole"/>
    <property type="evidence" value="ECO:0007669"/>
    <property type="project" value="UniProtKB-SubCell"/>
</dbReference>
<dbReference type="Pfam" id="PF03088">
    <property type="entry name" value="Str_synth"/>
    <property type="match status" value="1"/>
</dbReference>
<dbReference type="PANTHER" id="PTHR10426">
    <property type="entry name" value="STRICTOSIDINE SYNTHASE-RELATED"/>
    <property type="match status" value="1"/>
</dbReference>
<keyword evidence="3" id="KW-0597">Phosphoprotein</keyword>
<evidence type="ECO:0000256" key="1">
    <source>
        <dbReference type="ARBA" id="ARBA00004116"/>
    </source>
</evidence>
<dbReference type="GO" id="GO:0012505">
    <property type="term" value="C:endomembrane system"/>
    <property type="evidence" value="ECO:0007669"/>
    <property type="project" value="TreeGrafter"/>
</dbReference>